<protein>
    <submittedName>
        <fullName evidence="7">TetR-family transcriptional regulator</fullName>
    </submittedName>
</protein>
<dbReference type="PANTHER" id="PTHR30055">
    <property type="entry name" value="HTH-TYPE TRANSCRIPTIONAL REGULATOR RUTR"/>
    <property type="match status" value="1"/>
</dbReference>
<dbReference type="InterPro" id="IPR036271">
    <property type="entry name" value="Tet_transcr_reg_TetR-rel_C_sf"/>
</dbReference>
<dbReference type="Gene3D" id="1.10.357.10">
    <property type="entry name" value="Tetracycline Repressor, domain 2"/>
    <property type="match status" value="1"/>
</dbReference>
<keyword evidence="4" id="KW-0804">Transcription</keyword>
<dbReference type="PANTHER" id="PTHR30055:SF234">
    <property type="entry name" value="HTH-TYPE TRANSCRIPTIONAL REGULATOR BETI"/>
    <property type="match status" value="1"/>
</dbReference>
<keyword evidence="1" id="KW-0678">Repressor</keyword>
<keyword evidence="7" id="KW-0614">Plasmid</keyword>
<dbReference type="Pfam" id="PF00440">
    <property type="entry name" value="TetR_N"/>
    <property type="match status" value="1"/>
</dbReference>
<name>A0A222ZCH4_CROSK</name>
<dbReference type="Pfam" id="PF13977">
    <property type="entry name" value="TetR_C_6"/>
    <property type="match status" value="1"/>
</dbReference>
<evidence type="ECO:0000256" key="5">
    <source>
        <dbReference type="PROSITE-ProRule" id="PRU00335"/>
    </source>
</evidence>
<dbReference type="SUPFAM" id="SSF46689">
    <property type="entry name" value="Homeodomain-like"/>
    <property type="match status" value="1"/>
</dbReference>
<dbReference type="GO" id="GO:0003700">
    <property type="term" value="F:DNA-binding transcription factor activity"/>
    <property type="evidence" value="ECO:0007669"/>
    <property type="project" value="TreeGrafter"/>
</dbReference>
<geneLocation type="plasmid" evidence="7">
    <name>p505108-T6SS</name>
</geneLocation>
<organism evidence="7">
    <name type="scientific">Cronobacter sakazakii</name>
    <name type="common">Enterobacter sakazakii</name>
    <dbReference type="NCBI Taxonomy" id="28141"/>
    <lineage>
        <taxon>Bacteria</taxon>
        <taxon>Pseudomonadati</taxon>
        <taxon>Pseudomonadota</taxon>
        <taxon>Gammaproteobacteria</taxon>
        <taxon>Enterobacterales</taxon>
        <taxon>Enterobacteriaceae</taxon>
        <taxon>Cronobacter</taxon>
    </lineage>
</organism>
<dbReference type="InterPro" id="IPR050109">
    <property type="entry name" value="HTH-type_TetR-like_transc_reg"/>
</dbReference>
<accession>A0A222ZCH4</accession>
<reference evidence="7" key="1">
    <citation type="journal article" date="2018" name="Virulence">
        <title>Co-occurrence of 3 different resistance plasmids in a multi-drug resistant Cronobacter sakazakii isolate causing neonatal infections.</title>
        <authorList>
            <person name="Shi L."/>
            <person name="Liang Q."/>
            <person name="Zhan Z."/>
            <person name="Feng J."/>
            <person name="Zhao Y."/>
            <person name="Chen Y."/>
            <person name="Huang M."/>
            <person name="Tong Y."/>
            <person name="Wu W."/>
            <person name="Chen W."/>
            <person name="Li X."/>
            <person name="Yin Z."/>
            <person name="Wang J."/>
            <person name="Zhou D."/>
        </authorList>
    </citation>
    <scope>NUCLEOTIDE SEQUENCE</scope>
    <source>
        <strain evidence="7">505108</strain>
        <plasmid evidence="7">p505108-T6SS</plasmid>
    </source>
</reference>
<proteinExistence type="predicted"/>
<dbReference type="PROSITE" id="PS50977">
    <property type="entry name" value="HTH_TETR_2"/>
    <property type="match status" value="1"/>
</dbReference>
<sequence length="219" mass="24915">MISVNLQLEHLLKWGGMLFEQLLKVNQRKAERAFVKEKIINAAIALFIEQGIENVKTRDLTEHLGISRSHIYHYFKNWQALCVESISTFLENELNEFVLRTASLPARERLKAFIEGVISTTPDPTAKLYGSLWQLAAHNAEYAQLMESILARWHDALVDILAAGAQEGVFRPVNTARFARQLDAMLFGYSDHLYTLPSDDALRQAQDDIDDFIGQNLLV</sequence>
<dbReference type="InterPro" id="IPR009057">
    <property type="entry name" value="Homeodomain-like_sf"/>
</dbReference>
<dbReference type="InterPro" id="IPR039538">
    <property type="entry name" value="BetI_C"/>
</dbReference>
<dbReference type="AlphaFoldDB" id="A0A222ZCH4"/>
<dbReference type="GO" id="GO:0000976">
    <property type="term" value="F:transcription cis-regulatory region binding"/>
    <property type="evidence" value="ECO:0007669"/>
    <property type="project" value="TreeGrafter"/>
</dbReference>
<keyword evidence="2" id="KW-0805">Transcription regulation</keyword>
<dbReference type="PRINTS" id="PR00455">
    <property type="entry name" value="HTHTETR"/>
</dbReference>
<feature type="domain" description="HTH tetR-type" evidence="6">
    <location>
        <begin position="33"/>
        <end position="93"/>
    </location>
</feature>
<evidence type="ECO:0000256" key="3">
    <source>
        <dbReference type="ARBA" id="ARBA00023125"/>
    </source>
</evidence>
<dbReference type="EMBL" id="KY978630">
    <property type="protein sequence ID" value="ASR82176.1"/>
    <property type="molecule type" value="Genomic_DNA"/>
</dbReference>
<evidence type="ECO:0000256" key="1">
    <source>
        <dbReference type="ARBA" id="ARBA00022491"/>
    </source>
</evidence>
<evidence type="ECO:0000256" key="2">
    <source>
        <dbReference type="ARBA" id="ARBA00023015"/>
    </source>
</evidence>
<reference evidence="7" key="2">
    <citation type="submission" date="2019-05" db="EMBL/GenBank/DDBJ databases">
        <authorList>
            <person name="Shi L."/>
            <person name="Feng J."/>
            <person name="Zhang D."/>
            <person name="Zhou D."/>
        </authorList>
    </citation>
    <scope>NUCLEOTIDE SEQUENCE</scope>
    <source>
        <strain evidence="7">505108</strain>
        <plasmid evidence="7">p505108-T6SS</plasmid>
    </source>
</reference>
<evidence type="ECO:0000256" key="4">
    <source>
        <dbReference type="ARBA" id="ARBA00023163"/>
    </source>
</evidence>
<feature type="DNA-binding region" description="H-T-H motif" evidence="5">
    <location>
        <begin position="56"/>
        <end position="75"/>
    </location>
</feature>
<keyword evidence="3 5" id="KW-0238">DNA-binding</keyword>
<dbReference type="SUPFAM" id="SSF48498">
    <property type="entry name" value="Tetracyclin repressor-like, C-terminal domain"/>
    <property type="match status" value="1"/>
</dbReference>
<evidence type="ECO:0000259" key="6">
    <source>
        <dbReference type="PROSITE" id="PS50977"/>
    </source>
</evidence>
<evidence type="ECO:0000313" key="7">
    <source>
        <dbReference type="EMBL" id="ASR82176.1"/>
    </source>
</evidence>
<dbReference type="InterPro" id="IPR001647">
    <property type="entry name" value="HTH_TetR"/>
</dbReference>